<accession>X1E8K1</accession>
<proteinExistence type="predicted"/>
<protein>
    <recommendedName>
        <fullName evidence="3">Major facilitator superfamily (MFS) profile domain-containing protein</fullName>
    </recommendedName>
</protein>
<feature type="transmembrane region" description="Helical" evidence="1">
    <location>
        <begin position="33"/>
        <end position="57"/>
    </location>
</feature>
<dbReference type="SUPFAM" id="SSF103473">
    <property type="entry name" value="MFS general substrate transporter"/>
    <property type="match status" value="1"/>
</dbReference>
<sequence length="78" mass="8735">MSKVTETVSPKEMGKINGYTTTLDSLAQIVGPIIGTLLLFDPSLYGLVMGILAFVNFNNLKIWNIQRNNCRMTLMRNN</sequence>
<keyword evidence="1" id="KW-0812">Transmembrane</keyword>
<comment type="caution">
    <text evidence="2">The sequence shown here is derived from an EMBL/GenBank/DDBJ whole genome shotgun (WGS) entry which is preliminary data.</text>
</comment>
<evidence type="ECO:0008006" key="3">
    <source>
        <dbReference type="Google" id="ProtNLM"/>
    </source>
</evidence>
<dbReference type="InterPro" id="IPR036259">
    <property type="entry name" value="MFS_trans_sf"/>
</dbReference>
<name>X1E8K1_9ZZZZ</name>
<evidence type="ECO:0000313" key="2">
    <source>
        <dbReference type="EMBL" id="GAH28927.1"/>
    </source>
</evidence>
<dbReference type="EMBL" id="BARU01001082">
    <property type="protein sequence ID" value="GAH28927.1"/>
    <property type="molecule type" value="Genomic_DNA"/>
</dbReference>
<evidence type="ECO:0000256" key="1">
    <source>
        <dbReference type="SAM" id="Phobius"/>
    </source>
</evidence>
<dbReference type="AlphaFoldDB" id="X1E8K1"/>
<gene>
    <name evidence="2" type="ORF">S03H2_03040</name>
</gene>
<keyword evidence="1" id="KW-1133">Transmembrane helix</keyword>
<organism evidence="2">
    <name type="scientific">marine sediment metagenome</name>
    <dbReference type="NCBI Taxonomy" id="412755"/>
    <lineage>
        <taxon>unclassified sequences</taxon>
        <taxon>metagenomes</taxon>
        <taxon>ecological metagenomes</taxon>
    </lineage>
</organism>
<keyword evidence="1" id="KW-0472">Membrane</keyword>
<reference evidence="2" key="1">
    <citation type="journal article" date="2014" name="Front. Microbiol.">
        <title>High frequency of phylogenetically diverse reductive dehalogenase-homologous genes in deep subseafloor sedimentary metagenomes.</title>
        <authorList>
            <person name="Kawai M."/>
            <person name="Futagami T."/>
            <person name="Toyoda A."/>
            <person name="Takaki Y."/>
            <person name="Nishi S."/>
            <person name="Hori S."/>
            <person name="Arai W."/>
            <person name="Tsubouchi T."/>
            <person name="Morono Y."/>
            <person name="Uchiyama I."/>
            <person name="Ito T."/>
            <person name="Fujiyama A."/>
            <person name="Inagaki F."/>
            <person name="Takami H."/>
        </authorList>
    </citation>
    <scope>NUCLEOTIDE SEQUENCE</scope>
    <source>
        <strain evidence="2">Expedition CK06-06</strain>
    </source>
</reference>